<dbReference type="AlphaFoldDB" id="A0AAV4UD18"/>
<evidence type="ECO:0000313" key="2">
    <source>
        <dbReference type="Proteomes" id="UP001054837"/>
    </source>
</evidence>
<keyword evidence="2" id="KW-1185">Reference proteome</keyword>
<gene>
    <name evidence="1" type="ORF">CDAR_292331</name>
</gene>
<dbReference type="EMBL" id="BPLQ01011101">
    <property type="protein sequence ID" value="GIY55641.1"/>
    <property type="molecule type" value="Genomic_DNA"/>
</dbReference>
<comment type="caution">
    <text evidence="1">The sequence shown here is derived from an EMBL/GenBank/DDBJ whole genome shotgun (WGS) entry which is preliminary data.</text>
</comment>
<sequence>MNPTDEPQRDLLLLKYFRQHKGFNASTMDKQCNDGVMKIYHLLKRWWLFHELPQPDSRMPLVVNSQRKGEESFGPPFLMLLLDTRGGARGDGSPRMCIYQVDSFDTHQTVSKALFIMNPKDEPQRDLLLLKHFRHHKGFNASTIDEQRNDGVMKMHHLLKRWWLFPELTQPYSRMPLVVCIHDCHCFFWHRDSICLRHET</sequence>
<accession>A0AAV4UD18</accession>
<reference evidence="1 2" key="1">
    <citation type="submission" date="2021-06" db="EMBL/GenBank/DDBJ databases">
        <title>Caerostris darwini draft genome.</title>
        <authorList>
            <person name="Kono N."/>
            <person name="Arakawa K."/>
        </authorList>
    </citation>
    <scope>NUCLEOTIDE SEQUENCE [LARGE SCALE GENOMIC DNA]</scope>
</reference>
<name>A0AAV4UD18_9ARAC</name>
<organism evidence="1 2">
    <name type="scientific">Caerostris darwini</name>
    <dbReference type="NCBI Taxonomy" id="1538125"/>
    <lineage>
        <taxon>Eukaryota</taxon>
        <taxon>Metazoa</taxon>
        <taxon>Ecdysozoa</taxon>
        <taxon>Arthropoda</taxon>
        <taxon>Chelicerata</taxon>
        <taxon>Arachnida</taxon>
        <taxon>Araneae</taxon>
        <taxon>Araneomorphae</taxon>
        <taxon>Entelegynae</taxon>
        <taxon>Araneoidea</taxon>
        <taxon>Araneidae</taxon>
        <taxon>Caerostris</taxon>
    </lineage>
</organism>
<dbReference type="Proteomes" id="UP001054837">
    <property type="component" value="Unassembled WGS sequence"/>
</dbReference>
<proteinExistence type="predicted"/>
<protein>
    <submittedName>
        <fullName evidence="1">Uncharacterized protein</fullName>
    </submittedName>
</protein>
<evidence type="ECO:0000313" key="1">
    <source>
        <dbReference type="EMBL" id="GIY55641.1"/>
    </source>
</evidence>